<evidence type="ECO:0000256" key="1">
    <source>
        <dbReference type="SAM" id="Phobius"/>
    </source>
</evidence>
<dbReference type="Proteomes" id="UP000799770">
    <property type="component" value="Unassembled WGS sequence"/>
</dbReference>
<protein>
    <submittedName>
        <fullName evidence="2">Uncharacterized protein</fullName>
    </submittedName>
</protein>
<feature type="transmembrane region" description="Helical" evidence="1">
    <location>
        <begin position="244"/>
        <end position="266"/>
    </location>
</feature>
<feature type="transmembrane region" description="Helical" evidence="1">
    <location>
        <begin position="320"/>
        <end position="338"/>
    </location>
</feature>
<keyword evidence="1" id="KW-0472">Membrane</keyword>
<keyword evidence="1" id="KW-1133">Transmembrane helix</keyword>
<feature type="transmembrane region" description="Helical" evidence="1">
    <location>
        <begin position="272"/>
        <end position="300"/>
    </location>
</feature>
<dbReference type="OrthoDB" id="4586224at2759"/>
<feature type="transmembrane region" description="Helical" evidence="1">
    <location>
        <begin position="22"/>
        <end position="41"/>
    </location>
</feature>
<feature type="transmembrane region" description="Helical" evidence="1">
    <location>
        <begin position="135"/>
        <end position="155"/>
    </location>
</feature>
<proteinExistence type="predicted"/>
<dbReference type="InterPro" id="IPR036259">
    <property type="entry name" value="MFS_trans_sf"/>
</dbReference>
<reference evidence="2" key="1">
    <citation type="journal article" date="2020" name="Stud. Mycol.">
        <title>101 Dothideomycetes genomes: a test case for predicting lifestyles and emergence of pathogens.</title>
        <authorList>
            <person name="Haridas S."/>
            <person name="Albert R."/>
            <person name="Binder M."/>
            <person name="Bloem J."/>
            <person name="Labutti K."/>
            <person name="Salamov A."/>
            <person name="Andreopoulos B."/>
            <person name="Baker S."/>
            <person name="Barry K."/>
            <person name="Bills G."/>
            <person name="Bluhm B."/>
            <person name="Cannon C."/>
            <person name="Castanera R."/>
            <person name="Culley D."/>
            <person name="Daum C."/>
            <person name="Ezra D."/>
            <person name="Gonzalez J."/>
            <person name="Henrissat B."/>
            <person name="Kuo A."/>
            <person name="Liang C."/>
            <person name="Lipzen A."/>
            <person name="Lutzoni F."/>
            <person name="Magnuson J."/>
            <person name="Mondo S."/>
            <person name="Nolan M."/>
            <person name="Ohm R."/>
            <person name="Pangilinan J."/>
            <person name="Park H.-J."/>
            <person name="Ramirez L."/>
            <person name="Alfaro M."/>
            <person name="Sun H."/>
            <person name="Tritt A."/>
            <person name="Yoshinaga Y."/>
            <person name="Zwiers L.-H."/>
            <person name="Turgeon B."/>
            <person name="Goodwin S."/>
            <person name="Spatafora J."/>
            <person name="Crous P."/>
            <person name="Grigoriev I."/>
        </authorList>
    </citation>
    <scope>NUCLEOTIDE SEQUENCE</scope>
    <source>
        <strain evidence="2">CBS 627.86</strain>
    </source>
</reference>
<name>A0A6A5ZFR3_9PLEO</name>
<evidence type="ECO:0000313" key="3">
    <source>
        <dbReference type="Proteomes" id="UP000799770"/>
    </source>
</evidence>
<accession>A0A6A5ZFR3</accession>
<organism evidence="2 3">
    <name type="scientific">Lophiotrema nucula</name>
    <dbReference type="NCBI Taxonomy" id="690887"/>
    <lineage>
        <taxon>Eukaryota</taxon>
        <taxon>Fungi</taxon>
        <taxon>Dikarya</taxon>
        <taxon>Ascomycota</taxon>
        <taxon>Pezizomycotina</taxon>
        <taxon>Dothideomycetes</taxon>
        <taxon>Pleosporomycetidae</taxon>
        <taxon>Pleosporales</taxon>
        <taxon>Lophiotremataceae</taxon>
        <taxon>Lophiotrema</taxon>
    </lineage>
</organism>
<keyword evidence="1" id="KW-0812">Transmembrane</keyword>
<dbReference type="EMBL" id="ML977317">
    <property type="protein sequence ID" value="KAF2118330.1"/>
    <property type="molecule type" value="Genomic_DNA"/>
</dbReference>
<gene>
    <name evidence="2" type="ORF">BDV96DRAFT_569679</name>
</gene>
<dbReference type="SUPFAM" id="SSF103473">
    <property type="entry name" value="MFS general substrate transporter"/>
    <property type="match status" value="1"/>
</dbReference>
<feature type="transmembrane region" description="Helical" evidence="1">
    <location>
        <begin position="167"/>
        <end position="185"/>
    </location>
</feature>
<dbReference type="AlphaFoldDB" id="A0A6A5ZFR3"/>
<sequence length="376" mass="43465">MGFHDYFFYFNVQAGSTRLEEWISLLTLSLAPLLVHIIVGVPHPVHLHDRPPSWHDRIVHYNPTSIIWRYFVIADRRLRSKNWNACDMAASNALFWTADGWDGSETMMVKSRIYCERRPEHARLRFFSFTAGKTLIITAQGIQSISFILGAITSFKRFYVKFGVQNVFFPFAVLGLLRLAAALWLTEDYTYIERQAWESETESRQSTDLEKLNNTSNTSLSSIEDQLSHIADARFVPRNGRRGLTWRIFILLFIACLWLLPIITMLPFRWNIYLTGTLFAMGIFYFIFLSVTLFSTAACIFTHRSTSTTFPYATKRWYKIYTCILFLLMVSMVIIAMMENRKAPCGAYTTYPPTITKPHDFNFDEFLCGGTGEGPL</sequence>
<keyword evidence="3" id="KW-1185">Reference proteome</keyword>
<evidence type="ECO:0000313" key="2">
    <source>
        <dbReference type="EMBL" id="KAF2118330.1"/>
    </source>
</evidence>